<comment type="caution">
    <text evidence="2">The sequence shown here is derived from an EMBL/GenBank/DDBJ whole genome shotgun (WGS) entry which is preliminary data.</text>
</comment>
<evidence type="ECO:0000313" key="3">
    <source>
        <dbReference type="Proteomes" id="UP000252707"/>
    </source>
</evidence>
<protein>
    <submittedName>
        <fullName evidence="2">Uncharacterized protein</fullName>
    </submittedName>
</protein>
<dbReference type="AlphaFoldDB" id="A0A369CI63"/>
<gene>
    <name evidence="2" type="ORF">DFQ59_101684</name>
</gene>
<proteinExistence type="predicted"/>
<name>A0A369CI63_9GAMM</name>
<feature type="transmembrane region" description="Helical" evidence="1">
    <location>
        <begin position="6"/>
        <end position="25"/>
    </location>
</feature>
<accession>A0A369CI63</accession>
<keyword evidence="1" id="KW-1133">Transmembrane helix</keyword>
<evidence type="ECO:0000256" key="1">
    <source>
        <dbReference type="SAM" id="Phobius"/>
    </source>
</evidence>
<keyword evidence="3" id="KW-1185">Reference proteome</keyword>
<dbReference type="EMBL" id="QPJY01000001">
    <property type="protein sequence ID" value="RCX33383.1"/>
    <property type="molecule type" value="Genomic_DNA"/>
</dbReference>
<organism evidence="2 3">
    <name type="scientific">Thioalbus denitrificans</name>
    <dbReference type="NCBI Taxonomy" id="547122"/>
    <lineage>
        <taxon>Bacteria</taxon>
        <taxon>Pseudomonadati</taxon>
        <taxon>Pseudomonadota</taxon>
        <taxon>Gammaproteobacteria</taxon>
        <taxon>Chromatiales</taxon>
        <taxon>Ectothiorhodospiraceae</taxon>
        <taxon>Thioalbus</taxon>
    </lineage>
</organism>
<dbReference type="Proteomes" id="UP000252707">
    <property type="component" value="Unassembled WGS sequence"/>
</dbReference>
<reference evidence="2 3" key="1">
    <citation type="submission" date="2018-07" db="EMBL/GenBank/DDBJ databases">
        <title>Genomic Encyclopedia of Type Strains, Phase IV (KMG-IV): sequencing the most valuable type-strain genomes for metagenomic binning, comparative biology and taxonomic classification.</title>
        <authorList>
            <person name="Goeker M."/>
        </authorList>
    </citation>
    <scope>NUCLEOTIDE SEQUENCE [LARGE SCALE GENOMIC DNA]</scope>
    <source>
        <strain evidence="2 3">DSM 26407</strain>
    </source>
</reference>
<evidence type="ECO:0000313" key="2">
    <source>
        <dbReference type="EMBL" id="RCX33383.1"/>
    </source>
</evidence>
<sequence length="34" mass="3613">MITFAIDSLTVTGIVSAVIAIGLLVRFTCCRDGR</sequence>
<keyword evidence="1" id="KW-0812">Transmembrane</keyword>
<keyword evidence="1" id="KW-0472">Membrane</keyword>